<protein>
    <recommendedName>
        <fullName evidence="3">CAP-Gly domain-containing protein</fullName>
    </recommendedName>
</protein>
<evidence type="ECO:0008006" key="3">
    <source>
        <dbReference type="Google" id="ProtNLM"/>
    </source>
</evidence>
<sequence>MKEFRLLNTRSETSYCWRTASVLYTLLEMFIGVTVHMKLCVTEEKSDSHSQSKQNRQSKAKHVYVGLELCGKFYILFEVLKKKNVHILQKKKKNMHRSENGHDGLIDGVRYYVCEAGKGKMVPIDSVIRPFNNNNNNNNKQKELLDKVSKLNADLHRQRIETTQANDHVSHVTMKLSRLKNKIAIVYFMFCKCKCNCNCKKKK</sequence>
<dbReference type="InterPro" id="IPR036859">
    <property type="entry name" value="CAP-Gly_dom_sf"/>
</dbReference>
<dbReference type="Proteomes" id="UP000023152">
    <property type="component" value="Unassembled WGS sequence"/>
</dbReference>
<evidence type="ECO:0000313" key="2">
    <source>
        <dbReference type="Proteomes" id="UP000023152"/>
    </source>
</evidence>
<dbReference type="Gene3D" id="2.30.30.190">
    <property type="entry name" value="CAP Gly-rich-like domain"/>
    <property type="match status" value="1"/>
</dbReference>
<organism evidence="1 2">
    <name type="scientific">Reticulomyxa filosa</name>
    <dbReference type="NCBI Taxonomy" id="46433"/>
    <lineage>
        <taxon>Eukaryota</taxon>
        <taxon>Sar</taxon>
        <taxon>Rhizaria</taxon>
        <taxon>Retaria</taxon>
        <taxon>Foraminifera</taxon>
        <taxon>Monothalamids</taxon>
        <taxon>Reticulomyxidae</taxon>
        <taxon>Reticulomyxa</taxon>
    </lineage>
</organism>
<comment type="caution">
    <text evidence="1">The sequence shown here is derived from an EMBL/GenBank/DDBJ whole genome shotgun (WGS) entry which is preliminary data.</text>
</comment>
<dbReference type="AlphaFoldDB" id="X6LMD4"/>
<dbReference type="EMBL" id="ASPP01035571">
    <property type="protein sequence ID" value="ETO02526.1"/>
    <property type="molecule type" value="Genomic_DNA"/>
</dbReference>
<dbReference type="SUPFAM" id="SSF74924">
    <property type="entry name" value="Cap-Gly domain"/>
    <property type="match status" value="1"/>
</dbReference>
<gene>
    <name evidence="1" type="ORF">RFI_34899</name>
</gene>
<proteinExistence type="predicted"/>
<evidence type="ECO:0000313" key="1">
    <source>
        <dbReference type="EMBL" id="ETO02526.1"/>
    </source>
</evidence>
<accession>X6LMD4</accession>
<name>X6LMD4_RETFI</name>
<reference evidence="1 2" key="1">
    <citation type="journal article" date="2013" name="Curr. Biol.">
        <title>The Genome of the Foraminiferan Reticulomyxa filosa.</title>
        <authorList>
            <person name="Glockner G."/>
            <person name="Hulsmann N."/>
            <person name="Schleicher M."/>
            <person name="Noegel A.A."/>
            <person name="Eichinger L."/>
            <person name="Gallinger C."/>
            <person name="Pawlowski J."/>
            <person name="Sierra R."/>
            <person name="Euteneuer U."/>
            <person name="Pillet L."/>
            <person name="Moustafa A."/>
            <person name="Platzer M."/>
            <person name="Groth M."/>
            <person name="Szafranski K."/>
            <person name="Schliwa M."/>
        </authorList>
    </citation>
    <scope>NUCLEOTIDE SEQUENCE [LARGE SCALE GENOMIC DNA]</scope>
</reference>
<keyword evidence="2" id="KW-1185">Reference proteome</keyword>